<dbReference type="PANTHER" id="PTHR46018:SF2">
    <property type="entry name" value="ZINC PHOSPHODIESTERASE ELAC PROTEIN 1"/>
    <property type="match status" value="1"/>
</dbReference>
<protein>
    <submittedName>
        <fullName evidence="1">Ribonuclease Z</fullName>
    </submittedName>
</protein>
<accession>A0A345U9A9</accession>
<reference evidence="1" key="1">
    <citation type="submission" date="2018-05" db="EMBL/GenBank/DDBJ databases">
        <title>Organellar genomes of Gracilariaceae.</title>
        <authorList>
            <person name="Iha C."/>
            <person name="Oliveira M.C."/>
        </authorList>
    </citation>
    <scope>NUCLEOTIDE SEQUENCE</scope>
</reference>
<keyword evidence="1" id="KW-0934">Plastid</keyword>
<dbReference type="PANTHER" id="PTHR46018">
    <property type="entry name" value="ZINC PHOSPHODIESTERASE ELAC PROTEIN 1"/>
    <property type="match status" value="1"/>
</dbReference>
<dbReference type="InterPro" id="IPR036866">
    <property type="entry name" value="RibonucZ/Hydroxyglut_hydro"/>
</dbReference>
<dbReference type="RefSeq" id="YP_009511168.1">
    <property type="nucleotide sequence ID" value="NC_039143.1"/>
</dbReference>
<dbReference type="GO" id="GO:0042781">
    <property type="term" value="F:3'-tRNA processing endoribonuclease activity"/>
    <property type="evidence" value="ECO:0007669"/>
    <property type="project" value="TreeGrafter"/>
</dbReference>
<dbReference type="AlphaFoldDB" id="A0A345U9A9"/>
<dbReference type="EMBL" id="MH396014">
    <property type="protein sequence ID" value="AXI97045.1"/>
    <property type="molecule type" value="Genomic_DNA"/>
</dbReference>
<dbReference type="GeneID" id="37623655"/>
<name>A0A345U9A9_9FLOR</name>
<organism evidence="1">
    <name type="scientific">Gracilariopsis longissima</name>
    <dbReference type="NCBI Taxonomy" id="172976"/>
    <lineage>
        <taxon>Eukaryota</taxon>
        <taxon>Rhodophyta</taxon>
        <taxon>Florideophyceae</taxon>
        <taxon>Rhodymeniophycidae</taxon>
        <taxon>Gracilariales</taxon>
        <taxon>Gracilariaceae</taxon>
        <taxon>Gracilariopsis</taxon>
    </lineage>
</organism>
<gene>
    <name evidence="1" type="primary">rnz</name>
</gene>
<dbReference type="Gene3D" id="3.60.15.10">
    <property type="entry name" value="Ribonuclease Z/Hydroxyacylglutathione hydrolase-like"/>
    <property type="match status" value="1"/>
</dbReference>
<evidence type="ECO:0000313" key="1">
    <source>
        <dbReference type="EMBL" id="AXI97045.1"/>
    </source>
</evidence>
<sequence length="226" mass="26562">MNIIHLNSNDLLVKNTNICFYWQLKHLKKIWLFNCFEGCQHYLAKKHIKISQVSIIIITEMNIYNVSGLPGLLSSLSLTNKQDALHIYGPDNLAKYVELTKKYSQTHFRYNLYFHKLKTGCIIQNNKYQIYCFKKMFQFEFIINIGEKNGKFKLDKAQKLKIKIGPLYGQLKRGSNFILPDGTLINSKNLRTTNYSGNQISFLLRNYMSKQDQQVYYKNPVIKLQI</sequence>
<keyword evidence="1" id="KW-0150">Chloroplast</keyword>
<proteinExistence type="predicted"/>
<geneLocation type="chloroplast" evidence="1"/>
<dbReference type="SUPFAM" id="SSF56281">
    <property type="entry name" value="Metallo-hydrolase/oxidoreductase"/>
    <property type="match status" value="1"/>
</dbReference>